<name>A0A6A8A6M1_9HYPH</name>
<keyword evidence="4" id="KW-1185">Reference proteome</keyword>
<proteinExistence type="predicted"/>
<reference evidence="3 4" key="1">
    <citation type="submission" date="2019-11" db="EMBL/GenBank/DDBJ databases">
        <title>Genome analysis of Rhizobacterium cereale a novel genus and species isolated from maize roots in North Spain.</title>
        <authorList>
            <person name="Menendez E."/>
            <person name="Flores-Felix J.D."/>
            <person name="Ramirez-Bahena M.-H."/>
            <person name="Igual J.M."/>
            <person name="Garcia-Fraile P."/>
            <person name="Peix A."/>
            <person name="Velazquez E."/>
        </authorList>
    </citation>
    <scope>NUCLEOTIDE SEQUENCE [LARGE SCALE GENOMIC DNA]</scope>
    <source>
        <strain evidence="3 4">RZME27</strain>
    </source>
</reference>
<feature type="signal peptide" evidence="1">
    <location>
        <begin position="1"/>
        <end position="28"/>
    </location>
</feature>
<dbReference type="EMBL" id="WIXI01000034">
    <property type="protein sequence ID" value="MQY45508.1"/>
    <property type="molecule type" value="Genomic_DNA"/>
</dbReference>
<evidence type="ECO:0000256" key="1">
    <source>
        <dbReference type="SAM" id="SignalP"/>
    </source>
</evidence>
<organism evidence="3 4">
    <name type="scientific">Endobacterium cereale</name>
    <dbReference type="NCBI Taxonomy" id="2663029"/>
    <lineage>
        <taxon>Bacteria</taxon>
        <taxon>Pseudomonadati</taxon>
        <taxon>Pseudomonadota</taxon>
        <taxon>Alphaproteobacteria</taxon>
        <taxon>Hyphomicrobiales</taxon>
        <taxon>Rhizobiaceae</taxon>
        <taxon>Endobacterium</taxon>
    </lineage>
</organism>
<evidence type="ECO:0000259" key="2">
    <source>
        <dbReference type="Pfam" id="PF09832"/>
    </source>
</evidence>
<dbReference type="Pfam" id="PF09832">
    <property type="entry name" value="DUF2059"/>
    <property type="match status" value="1"/>
</dbReference>
<sequence length="185" mass="19530">MIRLAVLGRAAALATLVSGLALSAGAQAQEVSASHLQAARDTINAIEATRQFDNILPNLAERLKAEFILSSPNFQDKISETVDAEAIALASRRADLEKEAAAAYAKAFTEDELKAIAAFHSSPAGKKFLSTLPLVQRELGRAAEIWANGISRDLTSQSTAKLRDVVAVPPSQPSGAEAVNQAPQQ</sequence>
<keyword evidence="1" id="KW-0732">Signal</keyword>
<dbReference type="RefSeq" id="WP_153353039.1">
    <property type="nucleotide sequence ID" value="NZ_WIXI01000034.1"/>
</dbReference>
<feature type="domain" description="DUF2059" evidence="2">
    <location>
        <begin position="95"/>
        <end position="152"/>
    </location>
</feature>
<dbReference type="Proteomes" id="UP000435138">
    <property type="component" value="Unassembled WGS sequence"/>
</dbReference>
<comment type="caution">
    <text evidence="3">The sequence shown here is derived from an EMBL/GenBank/DDBJ whole genome shotgun (WGS) entry which is preliminary data.</text>
</comment>
<accession>A0A6A8A6M1</accession>
<gene>
    <name evidence="3" type="ORF">GAO09_05455</name>
</gene>
<evidence type="ECO:0000313" key="4">
    <source>
        <dbReference type="Proteomes" id="UP000435138"/>
    </source>
</evidence>
<evidence type="ECO:0000313" key="3">
    <source>
        <dbReference type="EMBL" id="MQY45508.1"/>
    </source>
</evidence>
<dbReference type="InterPro" id="IPR018637">
    <property type="entry name" value="DUF2059"/>
</dbReference>
<dbReference type="AlphaFoldDB" id="A0A6A8A6M1"/>
<protein>
    <submittedName>
        <fullName evidence="3">DUF2059 domain-containing protein</fullName>
    </submittedName>
</protein>
<feature type="chain" id="PRO_5025366990" evidence="1">
    <location>
        <begin position="29"/>
        <end position="185"/>
    </location>
</feature>